<evidence type="ECO:0000256" key="5">
    <source>
        <dbReference type="ARBA" id="ARBA00022630"/>
    </source>
</evidence>
<evidence type="ECO:0000256" key="8">
    <source>
        <dbReference type="ARBA" id="ARBA00023002"/>
    </source>
</evidence>
<dbReference type="InterPro" id="IPR005288">
    <property type="entry name" value="NadB"/>
</dbReference>
<dbReference type="Gene3D" id="3.50.50.60">
    <property type="entry name" value="FAD/NAD(P)-binding domain"/>
    <property type="match status" value="1"/>
</dbReference>
<dbReference type="Pfam" id="PF00890">
    <property type="entry name" value="FAD_binding_2"/>
    <property type="match status" value="1"/>
</dbReference>
<dbReference type="GO" id="GO:0034628">
    <property type="term" value="P:'de novo' NAD+ biosynthetic process from L-aspartate"/>
    <property type="evidence" value="ECO:0007669"/>
    <property type="project" value="TreeGrafter"/>
</dbReference>
<keyword evidence="7" id="KW-0274">FAD</keyword>
<dbReference type="SUPFAM" id="SSF56425">
    <property type="entry name" value="Succinate dehydrogenase/fumarate reductase flavoprotein, catalytic domain"/>
    <property type="match status" value="1"/>
</dbReference>
<proteinExistence type="inferred from homology"/>
<comment type="pathway">
    <text evidence="2">Cofactor biosynthesis; NAD(+) biosynthesis; iminoaspartate from L-aspartate (oxidase route): step 1/1.</text>
</comment>
<evidence type="ECO:0000256" key="3">
    <source>
        <dbReference type="ARBA" id="ARBA00008562"/>
    </source>
</evidence>
<gene>
    <name evidence="10" type="primary">nadB</name>
    <name evidence="10" type="ORF">EVAR_71952_1</name>
</gene>
<evidence type="ECO:0000256" key="7">
    <source>
        <dbReference type="ARBA" id="ARBA00022827"/>
    </source>
</evidence>
<dbReference type="Proteomes" id="UP000299102">
    <property type="component" value="Unassembled WGS sequence"/>
</dbReference>
<evidence type="ECO:0000313" key="10">
    <source>
        <dbReference type="EMBL" id="GBP08811.1"/>
    </source>
</evidence>
<dbReference type="PANTHER" id="PTHR42716:SF2">
    <property type="entry name" value="L-ASPARTATE OXIDASE, CHLOROPLASTIC"/>
    <property type="match status" value="1"/>
</dbReference>
<dbReference type="InterPro" id="IPR027477">
    <property type="entry name" value="Succ_DH/fumarate_Rdtase_cat_sf"/>
</dbReference>
<keyword evidence="5" id="KW-0285">Flavoprotein</keyword>
<sequence>MAELAPRDVVSRHIDRVMRERGEPCVWLDATGIERDGGAGALARRFPSIDAAVTGAGFGWAREPIPVAPAAHYTMGGIATDLDGRTSVPGLFAAGGAAASGVHGANRLASNSLLEGSMFGARAGRRSGVVR</sequence>
<evidence type="ECO:0000259" key="9">
    <source>
        <dbReference type="Pfam" id="PF00890"/>
    </source>
</evidence>
<dbReference type="InterPro" id="IPR036188">
    <property type="entry name" value="FAD/NAD-bd_sf"/>
</dbReference>
<organism evidence="10 11">
    <name type="scientific">Eumeta variegata</name>
    <name type="common">Bagworm moth</name>
    <name type="synonym">Eumeta japonica</name>
    <dbReference type="NCBI Taxonomy" id="151549"/>
    <lineage>
        <taxon>Eukaryota</taxon>
        <taxon>Metazoa</taxon>
        <taxon>Ecdysozoa</taxon>
        <taxon>Arthropoda</taxon>
        <taxon>Hexapoda</taxon>
        <taxon>Insecta</taxon>
        <taxon>Pterygota</taxon>
        <taxon>Neoptera</taxon>
        <taxon>Endopterygota</taxon>
        <taxon>Lepidoptera</taxon>
        <taxon>Glossata</taxon>
        <taxon>Ditrysia</taxon>
        <taxon>Tineoidea</taxon>
        <taxon>Psychidae</taxon>
        <taxon>Oiketicinae</taxon>
        <taxon>Eumeta</taxon>
    </lineage>
</organism>
<keyword evidence="11" id="KW-1185">Reference proteome</keyword>
<name>A0A4C1T6C6_EUMVA</name>
<evidence type="ECO:0000256" key="1">
    <source>
        <dbReference type="ARBA" id="ARBA00001974"/>
    </source>
</evidence>
<evidence type="ECO:0000313" key="11">
    <source>
        <dbReference type="Proteomes" id="UP000299102"/>
    </source>
</evidence>
<comment type="caution">
    <text evidence="10">The sequence shown here is derived from an EMBL/GenBank/DDBJ whole genome shotgun (WGS) entry which is preliminary data.</text>
</comment>
<evidence type="ECO:0000256" key="2">
    <source>
        <dbReference type="ARBA" id="ARBA00004950"/>
    </source>
</evidence>
<feature type="domain" description="FAD-dependent oxidoreductase 2 FAD-binding" evidence="9">
    <location>
        <begin position="1"/>
        <end position="113"/>
    </location>
</feature>
<dbReference type="InterPro" id="IPR003953">
    <property type="entry name" value="FAD-dep_OxRdtase_2_FAD-bd"/>
</dbReference>
<evidence type="ECO:0000256" key="4">
    <source>
        <dbReference type="ARBA" id="ARBA00012173"/>
    </source>
</evidence>
<keyword evidence="6" id="KW-0662">Pyridine nucleotide biosynthesis</keyword>
<dbReference type="GO" id="GO:0008734">
    <property type="term" value="F:L-aspartate oxidase activity"/>
    <property type="evidence" value="ECO:0007669"/>
    <property type="project" value="UniProtKB-EC"/>
</dbReference>
<dbReference type="EC" id="1.4.3.16" evidence="4"/>
<protein>
    <recommendedName>
        <fullName evidence="4">L-aspartate oxidase</fullName>
        <ecNumber evidence="4">1.4.3.16</ecNumber>
    </recommendedName>
</protein>
<dbReference type="PANTHER" id="PTHR42716">
    <property type="entry name" value="L-ASPARTATE OXIDASE"/>
    <property type="match status" value="1"/>
</dbReference>
<dbReference type="UniPathway" id="UPA00253">
    <property type="reaction ID" value="UER00326"/>
</dbReference>
<dbReference type="AlphaFoldDB" id="A0A4C1T6C6"/>
<comment type="cofactor">
    <cofactor evidence="1">
        <name>FAD</name>
        <dbReference type="ChEBI" id="CHEBI:57692"/>
    </cofactor>
</comment>
<dbReference type="EMBL" id="BGZK01011942">
    <property type="protein sequence ID" value="GBP08811.1"/>
    <property type="molecule type" value="Genomic_DNA"/>
</dbReference>
<dbReference type="STRING" id="151549.A0A4C1T6C6"/>
<accession>A0A4C1T6C6</accession>
<dbReference type="OrthoDB" id="71672at2759"/>
<dbReference type="SUPFAM" id="SSF51905">
    <property type="entry name" value="FAD/NAD(P)-binding domain"/>
    <property type="match status" value="1"/>
</dbReference>
<keyword evidence="8" id="KW-0560">Oxidoreductase</keyword>
<evidence type="ECO:0000256" key="6">
    <source>
        <dbReference type="ARBA" id="ARBA00022642"/>
    </source>
</evidence>
<reference evidence="10 11" key="1">
    <citation type="journal article" date="2019" name="Commun. Biol.">
        <title>The bagworm genome reveals a unique fibroin gene that provides high tensile strength.</title>
        <authorList>
            <person name="Kono N."/>
            <person name="Nakamura H."/>
            <person name="Ohtoshi R."/>
            <person name="Tomita M."/>
            <person name="Numata K."/>
            <person name="Arakawa K."/>
        </authorList>
    </citation>
    <scope>NUCLEOTIDE SEQUENCE [LARGE SCALE GENOMIC DNA]</scope>
</reference>
<comment type="similarity">
    <text evidence="3">Belongs to the FAD-dependent oxidoreductase 2 family. NadB subfamily.</text>
</comment>